<dbReference type="RefSeq" id="WP_187220042.1">
    <property type="nucleotide sequence ID" value="NZ_JABVED010000004.1"/>
</dbReference>
<evidence type="ECO:0000313" key="2">
    <source>
        <dbReference type="Proteomes" id="UP000734823"/>
    </source>
</evidence>
<dbReference type="Proteomes" id="UP000734823">
    <property type="component" value="Unassembled WGS sequence"/>
</dbReference>
<proteinExistence type="predicted"/>
<comment type="caution">
    <text evidence="1">The sequence shown here is derived from an EMBL/GenBank/DDBJ whole genome shotgun (WGS) entry which is preliminary data.</text>
</comment>
<name>A0ABR7L5B9_9PSEU</name>
<sequence length="93" mass="10296">MRFYLFPVCLLRIRKHADGIADFFRLSDRGRICADLYISLDCAATIRANDIDRTSVAHPDNRLGSHTWPCVSHITGGAINTDPPAATQRVAAK</sequence>
<gene>
    <name evidence="1" type="ORF">GPZ80_10155</name>
</gene>
<protein>
    <submittedName>
        <fullName evidence="1">Uncharacterized protein</fullName>
    </submittedName>
</protein>
<dbReference type="EMBL" id="JABVED010000004">
    <property type="protein sequence ID" value="MBC6447532.1"/>
    <property type="molecule type" value="Genomic_DNA"/>
</dbReference>
<reference evidence="1 2" key="1">
    <citation type="submission" date="2020-06" db="EMBL/GenBank/DDBJ databases">
        <title>Actinokineospora xiongansis sp. nov., isolated from soil of Baiyangdian.</title>
        <authorList>
            <person name="Zhang X."/>
        </authorList>
    </citation>
    <scope>NUCLEOTIDE SEQUENCE [LARGE SCALE GENOMIC DNA]</scope>
    <source>
        <strain evidence="1 2">HBU206404</strain>
    </source>
</reference>
<evidence type="ECO:0000313" key="1">
    <source>
        <dbReference type="EMBL" id="MBC6447532.1"/>
    </source>
</evidence>
<keyword evidence="2" id="KW-1185">Reference proteome</keyword>
<accession>A0ABR7L5B9</accession>
<organism evidence="1 2">
    <name type="scientific">Actinokineospora xionganensis</name>
    <dbReference type="NCBI Taxonomy" id="2684470"/>
    <lineage>
        <taxon>Bacteria</taxon>
        <taxon>Bacillati</taxon>
        <taxon>Actinomycetota</taxon>
        <taxon>Actinomycetes</taxon>
        <taxon>Pseudonocardiales</taxon>
        <taxon>Pseudonocardiaceae</taxon>
        <taxon>Actinokineospora</taxon>
    </lineage>
</organism>